<organism evidence="1 2">
    <name type="scientific">Sinimarinibacterium flocculans</name>
    <dbReference type="NCBI Taxonomy" id="985250"/>
    <lineage>
        <taxon>Bacteria</taxon>
        <taxon>Pseudomonadati</taxon>
        <taxon>Pseudomonadota</taxon>
        <taxon>Gammaproteobacteria</taxon>
        <taxon>Nevskiales</taxon>
        <taxon>Nevskiaceae</taxon>
        <taxon>Sinimarinibacterium</taxon>
    </lineage>
</organism>
<evidence type="ECO:0000313" key="1">
    <source>
        <dbReference type="EMBL" id="PXV66446.1"/>
    </source>
</evidence>
<dbReference type="EMBL" id="QICN01000007">
    <property type="protein sequence ID" value="PXV66446.1"/>
    <property type="molecule type" value="Genomic_DNA"/>
</dbReference>
<sequence>MVIELVRNRSIEPRINQDLVTMLREVLRMAEAGELQAAAVAYVQANVPMICYEADGHEADIACAARQIEEEMRSVIFDDADTA</sequence>
<protein>
    <submittedName>
        <fullName evidence="1">Uncharacterized protein</fullName>
    </submittedName>
</protein>
<dbReference type="RefSeq" id="WP_110265589.1">
    <property type="nucleotide sequence ID" value="NZ_CAWNXA010000007.1"/>
</dbReference>
<evidence type="ECO:0000313" key="2">
    <source>
        <dbReference type="Proteomes" id="UP000248330"/>
    </source>
</evidence>
<dbReference type="AlphaFoldDB" id="A0A318E5A3"/>
<keyword evidence="2" id="KW-1185">Reference proteome</keyword>
<name>A0A318E5A3_9GAMM</name>
<accession>A0A318E5A3</accession>
<proteinExistence type="predicted"/>
<gene>
    <name evidence="1" type="ORF">C8D93_10710</name>
</gene>
<reference evidence="1 2" key="1">
    <citation type="submission" date="2018-04" db="EMBL/GenBank/DDBJ databases">
        <title>Genomic Encyclopedia of Type Strains, Phase IV (KMG-IV): sequencing the most valuable type-strain genomes for metagenomic binning, comparative biology and taxonomic classification.</title>
        <authorList>
            <person name="Goeker M."/>
        </authorList>
    </citation>
    <scope>NUCLEOTIDE SEQUENCE [LARGE SCALE GENOMIC DNA]</scope>
    <source>
        <strain evidence="1 2">DSM 104150</strain>
    </source>
</reference>
<comment type="caution">
    <text evidence="1">The sequence shown here is derived from an EMBL/GenBank/DDBJ whole genome shotgun (WGS) entry which is preliminary data.</text>
</comment>
<dbReference type="Proteomes" id="UP000248330">
    <property type="component" value="Unassembled WGS sequence"/>
</dbReference>